<evidence type="ECO:0000256" key="9">
    <source>
        <dbReference type="ARBA" id="ARBA00023316"/>
    </source>
</evidence>
<evidence type="ECO:0000256" key="4">
    <source>
        <dbReference type="ARBA" id="ARBA00022679"/>
    </source>
</evidence>
<comment type="subcellular location">
    <subcellularLocation>
        <location evidence="10">Cell membrane</location>
        <topology evidence="10">Peripheral membrane protein</topology>
        <orientation evidence="10">Cytoplasmic side</orientation>
    </subcellularLocation>
</comment>
<feature type="binding site" evidence="10">
    <location>
        <begin position="11"/>
        <end position="13"/>
    </location>
    <ligand>
        <name>UDP-N-acetyl-alpha-D-glucosamine</name>
        <dbReference type="ChEBI" id="CHEBI:57705"/>
    </ligand>
</feature>
<comment type="caution">
    <text evidence="10">Lacks conserved residue(s) required for the propagation of feature annotation.</text>
</comment>
<dbReference type="GO" id="GO:0071555">
    <property type="term" value="P:cell wall organization"/>
    <property type="evidence" value="ECO:0007669"/>
    <property type="project" value="UniProtKB-KW"/>
</dbReference>
<keyword evidence="9 10" id="KW-0961">Cell wall biogenesis/degradation</keyword>
<keyword evidence="5 10" id="KW-0133">Cell shape</keyword>
<dbReference type="Pfam" id="PF04101">
    <property type="entry name" value="Glyco_tran_28_C"/>
    <property type="match status" value="1"/>
</dbReference>
<protein>
    <recommendedName>
        <fullName evidence="10">UDP-N-acetylglucosamine--N-acetylmuramyl-(pentapeptide) pyrophosphoryl-undecaprenol N-acetylglucosamine transferase</fullName>
        <ecNumber evidence="10">2.4.1.227</ecNumber>
    </recommendedName>
    <alternativeName>
        <fullName evidence="10">Undecaprenyl-PP-MurNAc-pentapeptide-UDPGlcNAc GlcNAc transferase</fullName>
    </alternativeName>
</protein>
<organism evidence="14 15">
    <name type="scientific">Paractinoplanes toevensis</name>
    <dbReference type="NCBI Taxonomy" id="571911"/>
    <lineage>
        <taxon>Bacteria</taxon>
        <taxon>Bacillati</taxon>
        <taxon>Actinomycetota</taxon>
        <taxon>Actinomycetes</taxon>
        <taxon>Micromonosporales</taxon>
        <taxon>Micromonosporaceae</taxon>
        <taxon>Paractinoplanes</taxon>
    </lineage>
</organism>
<dbReference type="GO" id="GO:0050511">
    <property type="term" value="F:undecaprenyldiphospho-muramoylpentapeptide beta-N-acetylglucosaminyltransferase activity"/>
    <property type="evidence" value="ECO:0007669"/>
    <property type="project" value="UniProtKB-UniRule"/>
</dbReference>
<evidence type="ECO:0000256" key="10">
    <source>
        <dbReference type="HAMAP-Rule" id="MF_00033"/>
    </source>
</evidence>
<dbReference type="GO" id="GO:0005975">
    <property type="term" value="P:carbohydrate metabolic process"/>
    <property type="evidence" value="ECO:0007669"/>
    <property type="project" value="InterPro"/>
</dbReference>
<dbReference type="InterPro" id="IPR007235">
    <property type="entry name" value="Glyco_trans_28_C"/>
</dbReference>
<dbReference type="GO" id="GO:0009252">
    <property type="term" value="P:peptidoglycan biosynthetic process"/>
    <property type="evidence" value="ECO:0007669"/>
    <property type="project" value="UniProtKB-UniRule"/>
</dbReference>
<comment type="catalytic activity">
    <reaction evidence="10">
        <text>di-trans,octa-cis-undecaprenyl diphospho-N-acetyl-alpha-D-muramoyl-L-alanyl-D-glutamyl-meso-2,6-diaminopimeloyl-D-alanyl-D-alanine + UDP-N-acetyl-alpha-D-glucosamine = di-trans,octa-cis-undecaprenyl diphospho-[N-acetyl-alpha-D-glucosaminyl-(1-&gt;4)]-N-acetyl-alpha-D-muramoyl-L-alanyl-D-glutamyl-meso-2,6-diaminopimeloyl-D-alanyl-D-alanine + UDP + H(+)</text>
        <dbReference type="Rhea" id="RHEA:31227"/>
        <dbReference type="ChEBI" id="CHEBI:15378"/>
        <dbReference type="ChEBI" id="CHEBI:57705"/>
        <dbReference type="ChEBI" id="CHEBI:58223"/>
        <dbReference type="ChEBI" id="CHEBI:61387"/>
        <dbReference type="ChEBI" id="CHEBI:61388"/>
        <dbReference type="EC" id="2.4.1.227"/>
    </reaction>
</comment>
<evidence type="ECO:0000256" key="1">
    <source>
        <dbReference type="ARBA" id="ARBA00022475"/>
    </source>
</evidence>
<dbReference type="Gene3D" id="3.40.50.2000">
    <property type="entry name" value="Glycogen Phosphorylase B"/>
    <property type="match status" value="2"/>
</dbReference>
<feature type="binding site" evidence="10">
    <location>
        <position position="308"/>
    </location>
    <ligand>
        <name>UDP-N-acetyl-alpha-D-glucosamine</name>
        <dbReference type="ChEBI" id="CHEBI:57705"/>
    </ligand>
</feature>
<dbReference type="Pfam" id="PF03033">
    <property type="entry name" value="Glyco_transf_28"/>
    <property type="match status" value="1"/>
</dbReference>
<keyword evidence="15" id="KW-1185">Reference proteome</keyword>
<feature type="region of interest" description="Disordered" evidence="11">
    <location>
        <begin position="367"/>
        <end position="387"/>
    </location>
</feature>
<gene>
    <name evidence="14" type="primary">murG_1</name>
    <name evidence="10" type="synonym">murG</name>
    <name evidence="14" type="ORF">Ato02nite_062180</name>
</gene>
<comment type="function">
    <text evidence="10">Cell wall formation. Catalyzes the transfer of a GlcNAc subunit on undecaprenyl-pyrophosphoryl-MurNAc-pentapeptide (lipid intermediate I) to form undecaprenyl-pyrophosphoryl-MurNAc-(pentapeptide)GlcNAc (lipid intermediate II).</text>
</comment>
<evidence type="ECO:0000313" key="14">
    <source>
        <dbReference type="EMBL" id="GIM94425.1"/>
    </source>
</evidence>
<keyword evidence="3 10" id="KW-0328">Glycosyltransferase</keyword>
<dbReference type="PANTHER" id="PTHR21015">
    <property type="entry name" value="UDP-N-ACETYLGLUCOSAMINE--N-ACETYLMURAMYL-(PENTAPEPTIDE) PYROPHOSPHORYL-UNDECAPRENOL N-ACETYLGLUCOSAMINE TRANSFERASE 1"/>
    <property type="match status" value="1"/>
</dbReference>
<dbReference type="HAMAP" id="MF_00033">
    <property type="entry name" value="MurG"/>
    <property type="match status" value="1"/>
</dbReference>
<evidence type="ECO:0000256" key="5">
    <source>
        <dbReference type="ARBA" id="ARBA00022960"/>
    </source>
</evidence>
<keyword evidence="1 10" id="KW-1003">Cell membrane</keyword>
<dbReference type="GO" id="GO:0008360">
    <property type="term" value="P:regulation of cell shape"/>
    <property type="evidence" value="ECO:0007669"/>
    <property type="project" value="UniProtKB-KW"/>
</dbReference>
<comment type="caution">
    <text evidence="14">The sequence shown here is derived from an EMBL/GenBank/DDBJ whole genome shotgun (WGS) entry which is preliminary data.</text>
</comment>
<comment type="similarity">
    <text evidence="10">Belongs to the glycosyltransferase 28 family. MurG subfamily.</text>
</comment>
<evidence type="ECO:0000256" key="6">
    <source>
        <dbReference type="ARBA" id="ARBA00022984"/>
    </source>
</evidence>
<sequence>MLRLLVTGGGTGGHTYPALTTIRAVQARAASGRHVQVLWVGVGDGLEARVAAAEQIPFAQVSTGRFRRSPNRRERWANLTDLPRVPVGIGQATRIVAGFRPDVVFATGGYVALPVGVAAWLLRRRLVVHEQTLAVGAANRVLARLADRVLLSHRSSMRHLPVRAQRRAVVTGNPIRPQLLSGNPERARMTLNLDGGVPVVLVSGGAQGAQQINQLVAEVLPQLLPVCQLVHQTGPANIEQARQVAAGLPASLAARYRPVAYLHDELPDLLAAADLVVARAGAGTVAELTALGKPMVLIPLVPTGGDEQRRTARHLAEHNAAVMLDSPNPHRLCEVVLDLLADTGRRAAMAVNARLLGHPDAADRVADHLLDPPAGTRPGDGERAGRR</sequence>
<proteinExistence type="inferred from homology"/>
<evidence type="ECO:0000259" key="13">
    <source>
        <dbReference type="Pfam" id="PF04101"/>
    </source>
</evidence>
<dbReference type="Proteomes" id="UP000677082">
    <property type="component" value="Unassembled WGS sequence"/>
</dbReference>
<evidence type="ECO:0000256" key="11">
    <source>
        <dbReference type="SAM" id="MobiDB-lite"/>
    </source>
</evidence>
<keyword evidence="7 10" id="KW-0472">Membrane</keyword>
<dbReference type="EC" id="2.4.1.227" evidence="10"/>
<keyword evidence="8 10" id="KW-0131">Cell cycle</keyword>
<evidence type="ECO:0000256" key="2">
    <source>
        <dbReference type="ARBA" id="ARBA00022618"/>
    </source>
</evidence>
<name>A0A919TF61_9ACTN</name>
<keyword evidence="4 10" id="KW-0808">Transferase</keyword>
<keyword evidence="6 10" id="KW-0573">Peptidoglycan synthesis</keyword>
<dbReference type="GO" id="GO:0051301">
    <property type="term" value="P:cell division"/>
    <property type="evidence" value="ECO:0007669"/>
    <property type="project" value="UniProtKB-KW"/>
</dbReference>
<keyword evidence="2 10" id="KW-0132">Cell division</keyword>
<dbReference type="InterPro" id="IPR004276">
    <property type="entry name" value="GlycoTrans_28_N"/>
</dbReference>
<comment type="pathway">
    <text evidence="10">Cell wall biogenesis; peptidoglycan biosynthesis.</text>
</comment>
<evidence type="ECO:0000259" key="12">
    <source>
        <dbReference type="Pfam" id="PF03033"/>
    </source>
</evidence>
<dbReference type="CDD" id="cd03785">
    <property type="entry name" value="GT28_MurG"/>
    <property type="match status" value="1"/>
</dbReference>
<evidence type="ECO:0000256" key="7">
    <source>
        <dbReference type="ARBA" id="ARBA00023136"/>
    </source>
</evidence>
<dbReference type="PANTHER" id="PTHR21015:SF22">
    <property type="entry name" value="GLYCOSYLTRANSFERASE"/>
    <property type="match status" value="1"/>
</dbReference>
<feature type="domain" description="Glycosyl transferase family 28 C-terminal" evidence="13">
    <location>
        <begin position="199"/>
        <end position="365"/>
    </location>
</feature>
<dbReference type="SUPFAM" id="SSF53756">
    <property type="entry name" value="UDP-Glycosyltransferase/glycogen phosphorylase"/>
    <property type="match status" value="1"/>
</dbReference>
<dbReference type="AlphaFoldDB" id="A0A919TF61"/>
<dbReference type="InterPro" id="IPR006009">
    <property type="entry name" value="GlcNAc_MurG"/>
</dbReference>
<feature type="binding site" evidence="10">
    <location>
        <position position="176"/>
    </location>
    <ligand>
        <name>UDP-N-acetyl-alpha-D-glucosamine</name>
        <dbReference type="ChEBI" id="CHEBI:57705"/>
    </ligand>
</feature>
<dbReference type="EMBL" id="BOQN01000081">
    <property type="protein sequence ID" value="GIM94425.1"/>
    <property type="molecule type" value="Genomic_DNA"/>
</dbReference>
<feature type="domain" description="Glycosyltransferase family 28 N-terminal" evidence="12">
    <location>
        <begin position="5"/>
        <end position="150"/>
    </location>
</feature>
<dbReference type="GO" id="GO:0005886">
    <property type="term" value="C:plasma membrane"/>
    <property type="evidence" value="ECO:0007669"/>
    <property type="project" value="UniProtKB-SubCell"/>
</dbReference>
<evidence type="ECO:0000313" key="15">
    <source>
        <dbReference type="Proteomes" id="UP000677082"/>
    </source>
</evidence>
<accession>A0A919TF61</accession>
<evidence type="ECO:0000256" key="3">
    <source>
        <dbReference type="ARBA" id="ARBA00022676"/>
    </source>
</evidence>
<evidence type="ECO:0000256" key="8">
    <source>
        <dbReference type="ARBA" id="ARBA00023306"/>
    </source>
</evidence>
<reference evidence="14 15" key="1">
    <citation type="submission" date="2021-03" db="EMBL/GenBank/DDBJ databases">
        <title>Whole genome shotgun sequence of Actinoplanes toevensis NBRC 105298.</title>
        <authorList>
            <person name="Komaki H."/>
            <person name="Tamura T."/>
        </authorList>
    </citation>
    <scope>NUCLEOTIDE SEQUENCE [LARGE SCALE GENOMIC DNA]</scope>
    <source>
        <strain evidence="14 15">NBRC 105298</strain>
    </source>
</reference>